<dbReference type="AlphaFoldDB" id="A0A6B2KYL0"/>
<dbReference type="Gene3D" id="3.40.50.410">
    <property type="entry name" value="von Willebrand factor, type A domain"/>
    <property type="match status" value="1"/>
</dbReference>
<dbReference type="Pfam" id="PF00092">
    <property type="entry name" value="VWA"/>
    <property type="match status" value="1"/>
</dbReference>
<dbReference type="Gene3D" id="3.30.40.10">
    <property type="entry name" value="Zinc/RING finger domain, C3HC4 (zinc finger)"/>
    <property type="match status" value="1"/>
</dbReference>
<dbReference type="Pfam" id="PF14623">
    <property type="entry name" value="Vint"/>
    <property type="match status" value="1"/>
</dbReference>
<dbReference type="SMART" id="SM00504">
    <property type="entry name" value="Ubox"/>
    <property type="match status" value="1"/>
</dbReference>
<dbReference type="InterPro" id="IPR036465">
    <property type="entry name" value="vWFA_dom_sf"/>
</dbReference>
<evidence type="ECO:0008006" key="4">
    <source>
        <dbReference type="Google" id="ProtNLM"/>
    </source>
</evidence>
<protein>
    <recommendedName>
        <fullName evidence="4">VWFA domain-containing protein</fullName>
    </recommendedName>
</protein>
<name>A0A6B2KYL0_9EUKA</name>
<dbReference type="Pfam" id="PF04564">
    <property type="entry name" value="U-box"/>
    <property type="match status" value="1"/>
</dbReference>
<dbReference type="InterPro" id="IPR032838">
    <property type="entry name" value="Vwaint_dom"/>
</dbReference>
<dbReference type="PANTHER" id="PTHR10579:SF43">
    <property type="entry name" value="ZINC FINGER (C3HC4-TYPE RING FINGER) FAMILY PROTEIN"/>
    <property type="match status" value="1"/>
</dbReference>
<dbReference type="GO" id="GO:0004842">
    <property type="term" value="F:ubiquitin-protein transferase activity"/>
    <property type="evidence" value="ECO:0007669"/>
    <property type="project" value="InterPro"/>
</dbReference>
<dbReference type="EMBL" id="GIBP01000870">
    <property type="protein sequence ID" value="NDV29839.1"/>
    <property type="molecule type" value="Transcribed_RNA"/>
</dbReference>
<organism evidence="3">
    <name type="scientific">Arcella intermedia</name>
    <dbReference type="NCBI Taxonomy" id="1963864"/>
    <lineage>
        <taxon>Eukaryota</taxon>
        <taxon>Amoebozoa</taxon>
        <taxon>Tubulinea</taxon>
        <taxon>Elardia</taxon>
        <taxon>Arcellinida</taxon>
        <taxon>Sphaerothecina</taxon>
        <taxon>Arcellidae</taxon>
        <taxon>Arcella</taxon>
    </lineage>
</organism>
<dbReference type="SMART" id="SM00327">
    <property type="entry name" value="VWA"/>
    <property type="match status" value="1"/>
</dbReference>
<dbReference type="PROSITE" id="PS51698">
    <property type="entry name" value="U_BOX"/>
    <property type="match status" value="1"/>
</dbReference>
<dbReference type="InterPro" id="IPR013083">
    <property type="entry name" value="Znf_RING/FYVE/PHD"/>
</dbReference>
<evidence type="ECO:0000313" key="3">
    <source>
        <dbReference type="EMBL" id="NDV29839.1"/>
    </source>
</evidence>
<dbReference type="Pfam" id="PF14624">
    <property type="entry name" value="Vwaint"/>
    <property type="match status" value="1"/>
</dbReference>
<sequence length="709" mass="77833">MMDPVVDGEGNSYERAAITEYLEKHQTSPITGRPLKAKELKPNRALKELIEGYRKDCGGKVEEKRVVVRKAEAEGGKGGIEVKVESSESGVLVSLVPPEGSHRTPVDICCVIDSSGSMSTEATVKTETGKTESHGLTILDIVKHAVQTIIESLDENDRLSVVNFESKSSVLSPLQHMSKQSKQSTTKAVKKLQASGGTNLWNGVQTAFDHLKDDKAADRLKIILLLTDGEPTDSHPEGHVQVFRKYLDANPSAKNFLFFTFGFGYKLNSTLLNDLAVAGNGTYSFIPDCNFVGTVFINTMANLSTILASNVEITLSGLPSSDLRVLGGYPFQVENSEFRVKVGFIRYGQSKEVVIKMGKKGGHDLVGLLKYHDASNRNRVVEVKVGSTSLSTPSDLMVVHELRLKTVDLLHSIMKLSLKESTKQTKELIQEIQKSSVYNQDYVKDLCKDLEGQVLEAVADNTAFDRWGKHYLPSLALAHLLQQCNNFKDPGVQRYGGKLFLDIQKKADKLFSDIPPPQPSKKTTAAPVASMATYNNAYGGCFDGECWVEMGDGRIVKVKDVRKGDELRGPGGVPARVRCVVKTKIEGSCTALVEFEGGLKITAWHPVRLEGQWHFPVEIRPIRWVQCEEVFTFVLEGGHTAMVNGVECVTLGHGFVGDVVGHHYFGTELVVDDLKRMRGWENGVVQLGGAERQSTGLIGRVLEATIPVF</sequence>
<accession>A0A6B2KYL0</accession>
<dbReference type="CDD" id="cd16655">
    <property type="entry name" value="RING-Ubox_WDSUB1-like"/>
    <property type="match status" value="1"/>
</dbReference>
<proteinExistence type="predicted"/>
<feature type="domain" description="VWFA" evidence="1">
    <location>
        <begin position="107"/>
        <end position="311"/>
    </location>
</feature>
<dbReference type="PANTHER" id="PTHR10579">
    <property type="entry name" value="CALCIUM-ACTIVATED CHLORIDE CHANNEL REGULATOR"/>
    <property type="match status" value="1"/>
</dbReference>
<dbReference type="InterPro" id="IPR036844">
    <property type="entry name" value="Hint_dom_sf"/>
</dbReference>
<dbReference type="InterPro" id="IPR002035">
    <property type="entry name" value="VWF_A"/>
</dbReference>
<reference evidence="3" key="1">
    <citation type="journal article" date="2020" name="J. Eukaryot. Microbiol.">
        <title>De novo Sequencing, Assembly and Annotation of the Transcriptome for the Free-Living Testate Amoeba Arcella intermedia.</title>
        <authorList>
            <person name="Ribeiro G.M."/>
            <person name="Porfirio-Sousa A.L."/>
            <person name="Maurer-Alcala X.X."/>
            <person name="Katz L.A."/>
            <person name="Lahr D.J.G."/>
        </authorList>
    </citation>
    <scope>NUCLEOTIDE SEQUENCE</scope>
</reference>
<dbReference type="InterPro" id="IPR039510">
    <property type="entry name" value="Vint_dom"/>
</dbReference>
<dbReference type="SUPFAM" id="SSF53300">
    <property type="entry name" value="vWA-like"/>
    <property type="match status" value="1"/>
</dbReference>
<evidence type="ECO:0000259" key="1">
    <source>
        <dbReference type="PROSITE" id="PS50234"/>
    </source>
</evidence>
<dbReference type="SUPFAM" id="SSF51294">
    <property type="entry name" value="Hedgehog/intein (Hint) domain"/>
    <property type="match status" value="1"/>
</dbReference>
<dbReference type="PROSITE" id="PS50234">
    <property type="entry name" value="VWFA"/>
    <property type="match status" value="1"/>
</dbReference>
<dbReference type="SUPFAM" id="SSF57850">
    <property type="entry name" value="RING/U-box"/>
    <property type="match status" value="1"/>
</dbReference>
<dbReference type="InterPro" id="IPR003613">
    <property type="entry name" value="Ubox_domain"/>
</dbReference>
<feature type="domain" description="U-box" evidence="2">
    <location>
        <begin position="1"/>
        <end position="60"/>
    </location>
</feature>
<dbReference type="GO" id="GO:0016567">
    <property type="term" value="P:protein ubiquitination"/>
    <property type="evidence" value="ECO:0007669"/>
    <property type="project" value="InterPro"/>
</dbReference>
<dbReference type="Gene3D" id="2.170.16.10">
    <property type="entry name" value="Hedgehog/Intein (Hint) domain"/>
    <property type="match status" value="1"/>
</dbReference>
<evidence type="ECO:0000259" key="2">
    <source>
        <dbReference type="PROSITE" id="PS51698"/>
    </source>
</evidence>
<dbReference type="InterPro" id="IPR051266">
    <property type="entry name" value="CLCR"/>
</dbReference>